<dbReference type="SUPFAM" id="SSF52540">
    <property type="entry name" value="P-loop containing nucleoside triphosphate hydrolases"/>
    <property type="match status" value="1"/>
</dbReference>
<dbReference type="InterPro" id="IPR011545">
    <property type="entry name" value="DEAD/DEAH_box_helicase_dom"/>
</dbReference>
<name>A0A6J1SMY6_FRAOC</name>
<feature type="region of interest" description="Disordered" evidence="8">
    <location>
        <begin position="659"/>
        <end position="681"/>
    </location>
</feature>
<feature type="compositionally biased region" description="Polar residues" evidence="8">
    <location>
        <begin position="1786"/>
        <end position="1802"/>
    </location>
</feature>
<dbReference type="PROSITE" id="PS51194">
    <property type="entry name" value="HELICASE_CTER"/>
    <property type="match status" value="1"/>
</dbReference>
<reference evidence="12 13" key="1">
    <citation type="submission" date="2025-04" db="UniProtKB">
        <authorList>
            <consortium name="RefSeq"/>
        </authorList>
    </citation>
    <scope>IDENTIFICATION</scope>
    <source>
        <tissue evidence="12 13">Whole organism</tissue>
    </source>
</reference>
<feature type="compositionally biased region" description="Basic residues" evidence="8">
    <location>
        <begin position="1975"/>
        <end position="1991"/>
    </location>
</feature>
<dbReference type="PANTHER" id="PTHR14025">
    <property type="entry name" value="FANCONI ANEMIA GROUP M FANCM FAMILY MEMBER"/>
    <property type="match status" value="1"/>
</dbReference>
<keyword evidence="4" id="KW-0378">Hydrolase</keyword>
<dbReference type="InterPro" id="IPR001650">
    <property type="entry name" value="Helicase_C-like"/>
</dbReference>
<dbReference type="OrthoDB" id="6513042at2759"/>
<dbReference type="Pfam" id="PF00271">
    <property type="entry name" value="Helicase_C"/>
    <property type="match status" value="1"/>
</dbReference>
<feature type="compositionally biased region" description="Basic and acidic residues" evidence="8">
    <location>
        <begin position="1601"/>
        <end position="1616"/>
    </location>
</feature>
<dbReference type="GO" id="GO:0005524">
    <property type="term" value="F:ATP binding"/>
    <property type="evidence" value="ECO:0007669"/>
    <property type="project" value="UniProtKB-KW"/>
</dbReference>
<dbReference type="FunFam" id="3.40.50.300:FF:000861">
    <property type="entry name" value="Fanconi anemia, complementation group M"/>
    <property type="match status" value="1"/>
</dbReference>
<protein>
    <submittedName>
        <fullName evidence="12 13">Uncharacterized protein LOC113207503 isoform X1</fullName>
    </submittedName>
</protein>
<comment type="subcellular location">
    <subcellularLocation>
        <location evidence="1">Nucleus</location>
    </subcellularLocation>
</comment>
<feature type="region of interest" description="Disordered" evidence="8">
    <location>
        <begin position="1369"/>
        <end position="1391"/>
    </location>
</feature>
<feature type="region of interest" description="Disordered" evidence="8">
    <location>
        <begin position="788"/>
        <end position="896"/>
    </location>
</feature>
<feature type="region of interest" description="Disordered" evidence="8">
    <location>
        <begin position="1587"/>
        <end position="1616"/>
    </location>
</feature>
<dbReference type="PANTHER" id="PTHR14025:SF20">
    <property type="entry name" value="FANCONI ANEMIA GROUP M PROTEIN"/>
    <property type="match status" value="1"/>
</dbReference>
<evidence type="ECO:0000313" key="12">
    <source>
        <dbReference type="RefSeq" id="XP_026279888.2"/>
    </source>
</evidence>
<dbReference type="RefSeq" id="XP_026279888.2">
    <property type="nucleotide sequence ID" value="XM_026424103.2"/>
</dbReference>
<feature type="region of interest" description="Disordered" evidence="8">
    <location>
        <begin position="1431"/>
        <end position="1455"/>
    </location>
</feature>
<feature type="compositionally biased region" description="Low complexity" evidence="8">
    <location>
        <begin position="1152"/>
        <end position="1164"/>
    </location>
</feature>
<dbReference type="InterPro" id="IPR014001">
    <property type="entry name" value="Helicase_ATP-bd"/>
</dbReference>
<feature type="region of interest" description="Disordered" evidence="8">
    <location>
        <begin position="1152"/>
        <end position="1175"/>
    </location>
</feature>
<evidence type="ECO:0000313" key="13">
    <source>
        <dbReference type="RefSeq" id="XP_026279890.2"/>
    </source>
</evidence>
<dbReference type="InterPro" id="IPR017956">
    <property type="entry name" value="AT_hook_DNA-bd_motif"/>
</dbReference>
<feature type="domain" description="Helicase ATP-binding" evidence="9">
    <location>
        <begin position="110"/>
        <end position="278"/>
    </location>
</feature>
<dbReference type="GeneID" id="113207503"/>
<dbReference type="SMART" id="SM00490">
    <property type="entry name" value="HELICc"/>
    <property type="match status" value="1"/>
</dbReference>
<keyword evidence="11" id="KW-1185">Reference proteome</keyword>
<feature type="region of interest" description="Disordered" evidence="8">
    <location>
        <begin position="1636"/>
        <end position="1660"/>
    </location>
</feature>
<keyword evidence="6" id="KW-0067">ATP-binding</keyword>
<feature type="region of interest" description="Disordered" evidence="8">
    <location>
        <begin position="1489"/>
        <end position="1536"/>
    </location>
</feature>
<dbReference type="Proteomes" id="UP000504606">
    <property type="component" value="Unplaced"/>
</dbReference>
<feature type="compositionally biased region" description="Basic and acidic residues" evidence="8">
    <location>
        <begin position="1958"/>
        <end position="1967"/>
    </location>
</feature>
<feature type="compositionally biased region" description="Low complexity" evidence="8">
    <location>
        <begin position="659"/>
        <end position="677"/>
    </location>
</feature>
<evidence type="ECO:0000256" key="6">
    <source>
        <dbReference type="ARBA" id="ARBA00022840"/>
    </source>
</evidence>
<dbReference type="SMART" id="SM00487">
    <property type="entry name" value="DEXDc"/>
    <property type="match status" value="1"/>
</dbReference>
<evidence type="ECO:0000259" key="10">
    <source>
        <dbReference type="PROSITE" id="PS51194"/>
    </source>
</evidence>
<organism evidence="11 14">
    <name type="scientific">Frankliniella occidentalis</name>
    <name type="common">Western flower thrips</name>
    <name type="synonym">Euthrips occidentalis</name>
    <dbReference type="NCBI Taxonomy" id="133901"/>
    <lineage>
        <taxon>Eukaryota</taxon>
        <taxon>Metazoa</taxon>
        <taxon>Ecdysozoa</taxon>
        <taxon>Arthropoda</taxon>
        <taxon>Hexapoda</taxon>
        <taxon>Insecta</taxon>
        <taxon>Pterygota</taxon>
        <taxon>Neoptera</taxon>
        <taxon>Paraneoptera</taxon>
        <taxon>Thysanoptera</taxon>
        <taxon>Terebrantia</taxon>
        <taxon>Thripoidea</taxon>
        <taxon>Thripidae</taxon>
        <taxon>Frankliniella</taxon>
    </lineage>
</organism>
<dbReference type="CDD" id="cd12091">
    <property type="entry name" value="FANCM_ID"/>
    <property type="match status" value="1"/>
</dbReference>
<feature type="region of interest" description="Disordered" evidence="8">
    <location>
        <begin position="1228"/>
        <end position="1268"/>
    </location>
</feature>
<feature type="compositionally biased region" description="Basic and acidic residues" evidence="8">
    <location>
        <begin position="1651"/>
        <end position="1660"/>
    </location>
</feature>
<evidence type="ECO:0000256" key="2">
    <source>
        <dbReference type="ARBA" id="ARBA00009889"/>
    </source>
</evidence>
<dbReference type="InterPro" id="IPR027417">
    <property type="entry name" value="P-loop_NTPase"/>
</dbReference>
<feature type="compositionally biased region" description="Basic and acidic residues" evidence="8">
    <location>
        <begin position="1240"/>
        <end position="1262"/>
    </location>
</feature>
<dbReference type="SMART" id="SM00384">
    <property type="entry name" value="AT_hook"/>
    <property type="match status" value="2"/>
</dbReference>
<dbReference type="RefSeq" id="XP_026279890.2">
    <property type="nucleotide sequence ID" value="XM_026424105.2"/>
</dbReference>
<evidence type="ECO:0000256" key="5">
    <source>
        <dbReference type="ARBA" id="ARBA00022806"/>
    </source>
</evidence>
<feature type="domain" description="Helicase C-terminal" evidence="10">
    <location>
        <begin position="454"/>
        <end position="615"/>
    </location>
</feature>
<keyword evidence="5" id="KW-0347">Helicase</keyword>
<evidence type="ECO:0000256" key="8">
    <source>
        <dbReference type="SAM" id="MobiDB-lite"/>
    </source>
</evidence>
<dbReference type="Gene3D" id="3.40.50.10130">
    <property type="match status" value="1"/>
</dbReference>
<evidence type="ECO:0000256" key="7">
    <source>
        <dbReference type="ARBA" id="ARBA00023242"/>
    </source>
</evidence>
<dbReference type="CDD" id="cd18033">
    <property type="entry name" value="DEXDc_FANCM"/>
    <property type="match status" value="1"/>
</dbReference>
<dbReference type="GO" id="GO:0000400">
    <property type="term" value="F:four-way junction DNA binding"/>
    <property type="evidence" value="ECO:0007669"/>
    <property type="project" value="TreeGrafter"/>
</dbReference>
<feature type="region of interest" description="Disordered" evidence="8">
    <location>
        <begin position="2117"/>
        <end position="2145"/>
    </location>
</feature>
<feature type="region of interest" description="Disordered" evidence="8">
    <location>
        <begin position="37"/>
        <end position="57"/>
    </location>
</feature>
<dbReference type="InterPro" id="IPR044749">
    <property type="entry name" value="FANCM_DEXDc"/>
</dbReference>
<dbReference type="GO" id="GO:0016787">
    <property type="term" value="F:hydrolase activity"/>
    <property type="evidence" value="ECO:0007669"/>
    <property type="project" value="UniProtKB-KW"/>
</dbReference>
<dbReference type="CDD" id="cd18801">
    <property type="entry name" value="SF2_C_FANCM_Hef"/>
    <property type="match status" value="1"/>
</dbReference>
<dbReference type="PROSITE" id="PS51192">
    <property type="entry name" value="HELICASE_ATP_BIND_1"/>
    <property type="match status" value="1"/>
</dbReference>
<keyword evidence="7" id="KW-0539">Nucleus</keyword>
<dbReference type="InterPro" id="IPR039686">
    <property type="entry name" value="FANCM/Mph1-like_ID"/>
</dbReference>
<dbReference type="Pfam" id="PF00270">
    <property type="entry name" value="DEAD"/>
    <property type="match status" value="1"/>
</dbReference>
<dbReference type="RefSeq" id="XP_026279891.2">
    <property type="nucleotide sequence ID" value="XM_026424106.2"/>
</dbReference>
<sequence length="2559" mass="286386">MWDDDNDEELRRALEESARLYEEVELPRLSQRVLSPVTISDDGLPGPSTSAQTSIPRDVFKKPYPPAKLEVEESELYDGPEAEGFDLNSGKIWVYPKNDKFPVRTYQRSIVETALFHNTLVSLPTGLGKTFIAAVVMYNFYMWYPKGKIIFMAPTKPLVAQQIENCINIMGIPESHTAEMTGALQSKLRAVTWKEKRVFFLTPQVVQNDLSANICPALSVKCVVIDEAHRALGDHAYAQVIRLLNSYNANYRVLALSATPGSDLEAVQKVLSNLMISRIEVRTEDSSDITKYTHERNLELMVVDVGPTINRIRVKFVGIAAGYAQRLQQRKLLFGNISNMPRFTVLKEWENFRREEANSVGREEQNKLNTDFATVHMFVHGLELLSTYGLRLLLNHLKAAMEKKDAVANRLAVDEDVKALINEIDGVLNPVELDEEANGKINKRRIYGHPKLDRLQEIVVAHFESFQQKGEATRAIVFCEYREGVVEICEMLKNFEPLVKPVAFMGQSVGKSTKGITQKQQLEIMEKFKRGLYNTLVSTSVGEEGLDIGEVDLIICFDAKNSPIRQVQRMGRTGRKRNGRIIMLVTRGKEEQKYNQGLFKKKNVRAVMLNKENLANHLLDESPRMLPPGVQPEYTEREIAGTTNKPKSGQQDLRKMFLKRGSNNSGGSSKPSTSGRTTIGKVPYLSEDELEELKSFWKDQSCYDFNKIPDKCELWVKTPDEIGCQELLPSNVDLATYVEYMRFRQRTHIVGNSTDSDMLSDLLMWADERRDSDQRFLCRGFSSQVTSSQLWPSKSKKRGRPASTDTKDSNLPKKRGRPRKDSNLDSPFKAQPKADINIEENEAAQQPLKPKCKPMFIEDDEDDSPASPEPVTKPHILKTPSPAFLPPQPKSSSDIHLKESPASEYEVICVDSEDDDNLNTSSITGFTQLSSQPGKQELYRQLSKALRDLTMEEEDECNICNDLFLCKSFNKLALESKRRKMDETWKDVSKSLDKVLNFVPRLTKQVFEKQHALDSNSQKIVSLIPNPEIIAEDEMFSGMLCGGVGDLSVSPSKYVSSSQSVSSPRKNYSALKQKFSSPPKAHLSTQHIKAEITEEIECTMTPKKESDVKIEDQFEDMSFDFLGLSKMDDLFGSQEKDLTSKDQTPIIDNCNTTNTSKIKSSSLTPENSSHDIPVRKNTSETVPLNIEEEFPVKSCTPPRKKHVISEQVSPILGSQQAMKPRPPLRLRKISSRSELQSVSEHTRPSDIVKENEEKETVSDKEVSSSSQLSNKKTNLLDINFDLFDDSLFPLSGEDNGNVSGGNANNGKSSNVDDALKEAIRKKALEAKSKQQEKTFSQELRQMCETTLGGITQIMEMYDSKTVSPELRIERADSSSSLGKANQSSSPLNYSDEMNAAKLEDNDELSRSEEDLFADCDDEIFVKADCLLPVTSNNLPESPPKHLDKNDVSSTEHNQQKPIGICEEVYNSTDQDGAEESEVVMVSDRSMSPIFRPSQTVRRPSKLRLKKKSIDGPDPKRDETKPETNKTNRLVSVPKQPDSFSQVDFSMFGDEFNNTWLCSQEENQGTVNTKSIPDLVTIVEPTSNVTVETQAPKNSNNNDAVPKNKWDDNLRTTRERTPENEIAEVHTPVLKKCSLRDNTPENEIEEIQSPELSKRLSRDSTPENELDAAFALFDAAREAKKKSFEGASASTPKVSKGYKFLGKPPSSKTSVNQSFSSKRFPLNNKWQAKSLKTGWISAKPTPRETQDFSEEASVQNSAFNLSDFCDDSILDVLDTIETKTETINSANKGHTVKAQSNQSNFNGQGKKKKLSLATKKSNHLPSTRKLETAPSVSAAKIKETHENSILILSSDDEDIQHTRKGKNCALNVTTSSEENFRSGQTNPTSRPSSHIRKRNRAVLQSSSSSSDTILRKDTKISRTDDFGCTDKNNPLNLSEFCDDSILNEFLDEDENNGLGSISKVDDRDHSTDSDDFVQQNRKRPQKPKKKKKRSKKGNGFIVCEAEESDDGDGGSSDGDSSNMDELDSSFINDSQPEASQAIVDIHDKYLQSIRSPAVGRFKIPRNLPNVCLDIYSQAPDAEELDQTYANDSFCVDDEPTQYEPEMSLLEIAEARLKAERRQKRKLKKAGGSDNQPKKLNNEPESDDSVEELIGKRKRLKRIKIMEETMVEEKQVTAPENSFVVPQDVEKRDFEEFREPVDDLARLLDDDLDFSAIPDIPEIPKSSNPTYEAGPSGCKNFSKFVKKTSVMSGDGKLKVVQTHTHKASNVMEVPQAMGHLKQATITSSDADSRSTDHAVSAYCKPAPSASAVCGKVIPGASRPSSRILIIASSKQLSSSTDLLRVLRVNYNVDIVPRGGLETDFILSWRFGVSRIFSSDLKDRKKLEELTKKLRGSFIKPYIIIENDRVKSLAMVGFQKKGKNAKTKAPPQADQPASTLSPWNSAASCANATLMRQAGLFLLFSQNYDETAGFLAKLARKETDACQGVPELAVNLSDEVESKLSFFTSLPGINFAFALKLSSRYSTLEEFFERCSSVRDISVTLGVDVNLARKIHNLLCEVHVSP</sequence>
<feature type="compositionally biased region" description="Polar residues" evidence="8">
    <location>
        <begin position="1587"/>
        <end position="1598"/>
    </location>
</feature>
<gene>
    <name evidence="12 13 14" type="primary">LOC113207503</name>
</gene>
<evidence type="ECO:0000313" key="14">
    <source>
        <dbReference type="RefSeq" id="XP_026279891.2"/>
    </source>
</evidence>
<proteinExistence type="inferred from homology"/>
<dbReference type="GO" id="GO:0036297">
    <property type="term" value="P:interstrand cross-link repair"/>
    <property type="evidence" value="ECO:0007669"/>
    <property type="project" value="TreeGrafter"/>
</dbReference>
<dbReference type="GO" id="GO:0005634">
    <property type="term" value="C:nucleus"/>
    <property type="evidence" value="ECO:0007669"/>
    <property type="project" value="UniProtKB-SubCell"/>
</dbReference>
<feature type="compositionally biased region" description="Basic and acidic residues" evidence="8">
    <location>
        <begin position="1507"/>
        <end position="1525"/>
    </location>
</feature>
<feature type="region of interest" description="Disordered" evidence="8">
    <location>
        <begin position="1868"/>
        <end position="1911"/>
    </location>
</feature>
<dbReference type="GO" id="GO:0045003">
    <property type="term" value="P:double-strand break repair via synthesis-dependent strand annealing"/>
    <property type="evidence" value="ECO:0007669"/>
    <property type="project" value="TreeGrafter"/>
</dbReference>
<evidence type="ECO:0000256" key="4">
    <source>
        <dbReference type="ARBA" id="ARBA00022801"/>
    </source>
</evidence>
<feature type="region of interest" description="Disordered" evidence="8">
    <location>
        <begin position="1786"/>
        <end position="1830"/>
    </location>
</feature>
<dbReference type="CTD" id="57697"/>
<comment type="similarity">
    <text evidence="2">Belongs to the DEAD box helicase family. DEAH subfamily. FANCM sub-subfamily.</text>
</comment>
<feature type="compositionally biased region" description="Polar residues" evidence="8">
    <location>
        <begin position="1373"/>
        <end position="1388"/>
    </location>
</feature>
<dbReference type="Gene3D" id="1.10.150.20">
    <property type="entry name" value="5' to 3' exonuclease, C-terminal subdomain"/>
    <property type="match status" value="1"/>
</dbReference>
<dbReference type="GO" id="GO:0043138">
    <property type="term" value="F:3'-5' DNA helicase activity"/>
    <property type="evidence" value="ECO:0007669"/>
    <property type="project" value="InterPro"/>
</dbReference>
<evidence type="ECO:0000313" key="11">
    <source>
        <dbReference type="Proteomes" id="UP000504606"/>
    </source>
</evidence>
<evidence type="ECO:0000256" key="1">
    <source>
        <dbReference type="ARBA" id="ARBA00004123"/>
    </source>
</evidence>
<feature type="region of interest" description="Disordered" evidence="8">
    <location>
        <begin position="1948"/>
        <end position="2026"/>
    </location>
</feature>
<evidence type="ECO:0000256" key="3">
    <source>
        <dbReference type="ARBA" id="ARBA00022741"/>
    </source>
</evidence>
<accession>A0A6J1SMY6</accession>
<dbReference type="KEGG" id="foc:113207503"/>
<feature type="compositionally biased region" description="Polar residues" evidence="8">
    <location>
        <begin position="1868"/>
        <end position="1887"/>
    </location>
</feature>
<keyword evidence="3" id="KW-0547">Nucleotide-binding</keyword>
<dbReference type="GO" id="GO:0009378">
    <property type="term" value="F:four-way junction helicase activity"/>
    <property type="evidence" value="ECO:0007669"/>
    <property type="project" value="TreeGrafter"/>
</dbReference>
<dbReference type="Gene3D" id="3.40.50.300">
    <property type="entry name" value="P-loop containing nucleotide triphosphate hydrolases"/>
    <property type="match status" value="2"/>
</dbReference>
<evidence type="ECO:0000259" key="9">
    <source>
        <dbReference type="PROSITE" id="PS51192"/>
    </source>
</evidence>